<dbReference type="EMBL" id="CP068570">
    <property type="protein sequence ID" value="QQZ48667.1"/>
    <property type="molecule type" value="Genomic_DNA"/>
</dbReference>
<accession>A0A974P0P2</accession>
<proteinExistence type="predicted"/>
<reference evidence="1" key="1">
    <citation type="submission" date="2021-01" db="EMBL/GenBank/DDBJ databases">
        <title>Genome sequence of Phenylobacterium sp. 20VBR1 isolated from a valley glaceir, Ny-Alesund, Svalbard.</title>
        <authorList>
            <person name="Thomas F.A."/>
            <person name="Krishnan K.P."/>
            <person name="Sinha R.K."/>
        </authorList>
    </citation>
    <scope>NUCLEOTIDE SEQUENCE</scope>
    <source>
        <strain evidence="1">20VBR1</strain>
    </source>
</reference>
<organism evidence="1">
    <name type="scientific">Phenylobacterium glaciei</name>
    <dbReference type="NCBI Taxonomy" id="2803784"/>
    <lineage>
        <taxon>Bacteria</taxon>
        <taxon>Pseudomonadati</taxon>
        <taxon>Pseudomonadota</taxon>
        <taxon>Alphaproteobacteria</taxon>
        <taxon>Caulobacterales</taxon>
        <taxon>Caulobacteraceae</taxon>
        <taxon>Phenylobacterium</taxon>
    </lineage>
</organism>
<protein>
    <submittedName>
        <fullName evidence="1">Uncharacterized protein</fullName>
    </submittedName>
</protein>
<evidence type="ECO:0000313" key="1">
    <source>
        <dbReference type="EMBL" id="QQZ48667.1"/>
    </source>
</evidence>
<dbReference type="AlphaFoldDB" id="A0A974P0P2"/>
<name>A0A974P0P2_9CAUL</name>
<sequence length="103" mass="11164">MLVLACNRRAFQGEPQALLLEDAHDTLHPPDPGRARRLHHGAGRWLAGDPDQFGRQPRKRAGAVASPLRDVNVLRTKIPQVLLDAMADPTPCPIPPTARGSPA</sequence>
<gene>
    <name evidence="1" type="ORF">JKL49_14215</name>
</gene>